<evidence type="ECO:0000259" key="12">
    <source>
        <dbReference type="PROSITE" id="PS50929"/>
    </source>
</evidence>
<dbReference type="Proteomes" id="UP000636264">
    <property type="component" value="Unassembled WGS sequence"/>
</dbReference>
<evidence type="ECO:0000256" key="9">
    <source>
        <dbReference type="ARBA" id="ARBA00023136"/>
    </source>
</evidence>
<dbReference type="InterPro" id="IPR011527">
    <property type="entry name" value="ABC1_TM_dom"/>
</dbReference>
<proteinExistence type="inferred from homology"/>
<dbReference type="Pfam" id="PF03412">
    <property type="entry name" value="Peptidase_C39"/>
    <property type="match status" value="1"/>
</dbReference>
<evidence type="ECO:0000256" key="10">
    <source>
        <dbReference type="SAM" id="Phobius"/>
    </source>
</evidence>
<evidence type="ECO:0000256" key="2">
    <source>
        <dbReference type="ARBA" id="ARBA00005417"/>
    </source>
</evidence>
<dbReference type="PANTHER" id="PTHR24221:SF647">
    <property type="entry name" value="BLL6336 PROTEIN"/>
    <property type="match status" value="1"/>
</dbReference>
<dbReference type="Gene3D" id="3.40.50.300">
    <property type="entry name" value="P-loop containing nucleotide triphosphate hydrolases"/>
    <property type="match status" value="1"/>
</dbReference>
<dbReference type="CDD" id="cd18588">
    <property type="entry name" value="ABC_6TM_CyaB_HlyB_like"/>
    <property type="match status" value="1"/>
</dbReference>
<feature type="transmembrane region" description="Helical" evidence="10">
    <location>
        <begin position="182"/>
        <end position="204"/>
    </location>
</feature>
<evidence type="ECO:0000256" key="5">
    <source>
        <dbReference type="ARBA" id="ARBA00022692"/>
    </source>
</evidence>
<dbReference type="Gene3D" id="3.90.70.10">
    <property type="entry name" value="Cysteine proteinases"/>
    <property type="match status" value="1"/>
</dbReference>
<reference evidence="14" key="1">
    <citation type="journal article" date="2014" name="Int. J. Syst. Evol. Microbiol.">
        <title>Complete genome sequence of Corynebacterium casei LMG S-19264T (=DSM 44701T), isolated from a smear-ripened cheese.</title>
        <authorList>
            <consortium name="US DOE Joint Genome Institute (JGI-PGF)"/>
            <person name="Walter F."/>
            <person name="Albersmeier A."/>
            <person name="Kalinowski J."/>
            <person name="Ruckert C."/>
        </authorList>
    </citation>
    <scope>NUCLEOTIDE SEQUENCE</scope>
    <source>
        <strain evidence="14">CGMCC 1.15320</strain>
    </source>
</reference>
<keyword evidence="9 10" id="KW-0472">Membrane</keyword>
<feature type="domain" description="ABC transporter" evidence="11">
    <location>
        <begin position="498"/>
        <end position="733"/>
    </location>
</feature>
<evidence type="ECO:0000256" key="3">
    <source>
        <dbReference type="ARBA" id="ARBA00022448"/>
    </source>
</evidence>
<dbReference type="GO" id="GO:0008233">
    <property type="term" value="F:peptidase activity"/>
    <property type="evidence" value="ECO:0007669"/>
    <property type="project" value="InterPro"/>
</dbReference>
<evidence type="ECO:0000256" key="1">
    <source>
        <dbReference type="ARBA" id="ARBA00004651"/>
    </source>
</evidence>
<evidence type="ECO:0000259" key="13">
    <source>
        <dbReference type="PROSITE" id="PS50990"/>
    </source>
</evidence>
<dbReference type="GO" id="GO:0005886">
    <property type="term" value="C:plasma membrane"/>
    <property type="evidence" value="ECO:0007669"/>
    <property type="project" value="UniProtKB-SubCell"/>
</dbReference>
<keyword evidence="6" id="KW-0547">Nucleotide-binding</keyword>
<comment type="similarity">
    <text evidence="2">Belongs to the ABC transporter superfamily.</text>
</comment>
<feature type="transmembrane region" description="Helical" evidence="10">
    <location>
        <begin position="322"/>
        <end position="344"/>
    </location>
</feature>
<keyword evidence="4" id="KW-1003">Cell membrane</keyword>
<dbReference type="PROSITE" id="PS50990">
    <property type="entry name" value="PEPTIDASE_C39"/>
    <property type="match status" value="1"/>
</dbReference>
<dbReference type="GO" id="GO:0030253">
    <property type="term" value="P:protein secretion by the type I secretion system"/>
    <property type="evidence" value="ECO:0007669"/>
    <property type="project" value="InterPro"/>
</dbReference>
<dbReference type="SUPFAM" id="SSF90123">
    <property type="entry name" value="ABC transporter transmembrane region"/>
    <property type="match status" value="1"/>
</dbReference>
<dbReference type="InterPro" id="IPR039421">
    <property type="entry name" value="Type_1_exporter"/>
</dbReference>
<dbReference type="PROSITE" id="PS00211">
    <property type="entry name" value="ABC_TRANSPORTER_1"/>
    <property type="match status" value="1"/>
</dbReference>
<dbReference type="Pfam" id="PF00005">
    <property type="entry name" value="ABC_tran"/>
    <property type="match status" value="1"/>
</dbReference>
<evidence type="ECO:0000256" key="4">
    <source>
        <dbReference type="ARBA" id="ARBA00022475"/>
    </source>
</evidence>
<dbReference type="InterPro" id="IPR036640">
    <property type="entry name" value="ABC1_TM_sf"/>
</dbReference>
<sequence length="740" mass="81221">MPPGLLLDESTNCMETFNEECRDAGLNPDATCDPQQAESGLTALVAIASYYHIPARPEALSRELALTGGATCEHLLLAAKAIGLKARIVNVSEERMAKLPRPAIAVLLDGTFAIFAGQVDDGHFRLINPLGFTARDMDFAALQKLTEGRFLLVQRRFLGPGTAQKAFGFSWFLPSIWKYRRAFAHVLVASLFIQIFSLVTPLFFQIVVDKVLAHRSYSTLIVLVVGLVAVGLFDVLLQYLRTYALSHTTNRIDVELGRRLFRHLLNLPLSYFETRAAGQTVARMRELETIRDFLTGQGLFSGLDLIFTGVFIAVLFAYSTTLAWIVVASIPCYLAIGFLIRPFLKERIDEKFNRGAFSQQLLVESIVGAQTLKAAAVEPIVAAQWEERFAAYVRSSFAATMMAAKGQNAIQFVSKVTGVLLLLFGAQAVINGELTVGALIAFNMIAGHVAQPVLRLSQLWQDFQQVQISVSRPSDILNAQAEFRPTSPQALPAPKGHIAFRNVTFRYGAGGRDVLQDVSLTIRPGEVIGIVGPSGSGKSTLTKLLQRFYVPSAGQILVDGQDIAQVDPAWLRSNIGVVLQENLLFNRTIHDNIALTNPAMSREQVIQLAKLSGADEFIVKLPCGYDTMIEERGANLSGGQRQRLAIARALATNPSILIMDEATSALDYESERIILANMREIVRGRTVIIIAHRLATVRGCNRIIGMTDGCIVEEGTHESLTVQTNGLYSRLWQLQHGELA</sequence>
<dbReference type="SUPFAM" id="SSF52540">
    <property type="entry name" value="P-loop containing nucleoside triphosphate hydrolases"/>
    <property type="match status" value="1"/>
</dbReference>
<keyword evidence="15" id="KW-1185">Reference proteome</keyword>
<dbReference type="PROSITE" id="PS50929">
    <property type="entry name" value="ABC_TM1F"/>
    <property type="match status" value="1"/>
</dbReference>
<accession>A0A916RXH4</accession>
<evidence type="ECO:0000313" key="15">
    <source>
        <dbReference type="Proteomes" id="UP000636264"/>
    </source>
</evidence>
<dbReference type="GO" id="GO:0016887">
    <property type="term" value="F:ATP hydrolysis activity"/>
    <property type="evidence" value="ECO:0007669"/>
    <property type="project" value="InterPro"/>
</dbReference>
<keyword evidence="5 10" id="KW-0812">Transmembrane</keyword>
<organism evidence="14 15">
    <name type="scientific">Nitratireductor aestuarii</name>
    <dbReference type="NCBI Taxonomy" id="1735103"/>
    <lineage>
        <taxon>Bacteria</taxon>
        <taxon>Pseudomonadati</taxon>
        <taxon>Pseudomonadota</taxon>
        <taxon>Alphaproteobacteria</taxon>
        <taxon>Hyphomicrobiales</taxon>
        <taxon>Phyllobacteriaceae</taxon>
        <taxon>Nitratireductor</taxon>
    </lineage>
</organism>
<keyword evidence="7" id="KW-0067">ATP-binding</keyword>
<dbReference type="InterPro" id="IPR017871">
    <property type="entry name" value="ABC_transporter-like_CS"/>
</dbReference>
<dbReference type="InterPro" id="IPR005074">
    <property type="entry name" value="Peptidase_C39"/>
</dbReference>
<feature type="domain" description="Peptidase C39" evidence="13">
    <location>
        <begin position="33"/>
        <end position="153"/>
    </location>
</feature>
<dbReference type="GO" id="GO:0005524">
    <property type="term" value="F:ATP binding"/>
    <property type="evidence" value="ECO:0007669"/>
    <property type="project" value="UniProtKB-KW"/>
</dbReference>
<dbReference type="InterPro" id="IPR027417">
    <property type="entry name" value="P-loop_NTPase"/>
</dbReference>
<evidence type="ECO:0000259" key="11">
    <source>
        <dbReference type="PROSITE" id="PS50893"/>
    </source>
</evidence>
<keyword evidence="8 10" id="KW-1133">Transmembrane helix</keyword>
<dbReference type="NCBIfam" id="TIGR01846">
    <property type="entry name" value="type_I_sec_HlyB"/>
    <property type="match status" value="1"/>
</dbReference>
<dbReference type="GO" id="GO:0030256">
    <property type="term" value="C:type I protein secretion system complex"/>
    <property type="evidence" value="ECO:0007669"/>
    <property type="project" value="InterPro"/>
</dbReference>
<feature type="transmembrane region" description="Helical" evidence="10">
    <location>
        <begin position="293"/>
        <end position="316"/>
    </location>
</feature>
<comment type="subcellular location">
    <subcellularLocation>
        <location evidence="1">Cell membrane</location>
        <topology evidence="1">Multi-pass membrane protein</topology>
    </subcellularLocation>
</comment>
<dbReference type="PROSITE" id="PS50893">
    <property type="entry name" value="ABC_TRANSPORTER_2"/>
    <property type="match status" value="1"/>
</dbReference>
<dbReference type="InterPro" id="IPR010132">
    <property type="entry name" value="ATPase_T1SS_HlyB"/>
</dbReference>
<dbReference type="Pfam" id="PF00664">
    <property type="entry name" value="ABC_membrane"/>
    <property type="match status" value="1"/>
</dbReference>
<dbReference type="EMBL" id="BMIF01000009">
    <property type="protein sequence ID" value="GGA74144.1"/>
    <property type="molecule type" value="Genomic_DNA"/>
</dbReference>
<dbReference type="AlphaFoldDB" id="A0A916RXH4"/>
<evidence type="ECO:0000256" key="7">
    <source>
        <dbReference type="ARBA" id="ARBA00022840"/>
    </source>
</evidence>
<dbReference type="PANTHER" id="PTHR24221">
    <property type="entry name" value="ATP-BINDING CASSETTE SUB-FAMILY B"/>
    <property type="match status" value="1"/>
</dbReference>
<dbReference type="GO" id="GO:0034040">
    <property type="term" value="F:ATPase-coupled lipid transmembrane transporter activity"/>
    <property type="evidence" value="ECO:0007669"/>
    <property type="project" value="TreeGrafter"/>
</dbReference>
<protein>
    <submittedName>
        <fullName evidence="14">Peptidase C39</fullName>
    </submittedName>
</protein>
<feature type="transmembrane region" description="Helical" evidence="10">
    <location>
        <begin position="216"/>
        <end position="237"/>
    </location>
</feature>
<feature type="transmembrane region" description="Helical" evidence="10">
    <location>
        <begin position="412"/>
        <end position="430"/>
    </location>
</feature>
<dbReference type="GO" id="GO:0140359">
    <property type="term" value="F:ABC-type transporter activity"/>
    <property type="evidence" value="ECO:0007669"/>
    <property type="project" value="InterPro"/>
</dbReference>
<dbReference type="RefSeq" id="WP_244630386.1">
    <property type="nucleotide sequence ID" value="NZ_BMIF01000009.1"/>
</dbReference>
<evidence type="ECO:0000313" key="14">
    <source>
        <dbReference type="EMBL" id="GGA74144.1"/>
    </source>
</evidence>
<dbReference type="InterPro" id="IPR003439">
    <property type="entry name" value="ABC_transporter-like_ATP-bd"/>
</dbReference>
<name>A0A916RXH4_9HYPH</name>
<comment type="caution">
    <text evidence="14">The sequence shown here is derived from an EMBL/GenBank/DDBJ whole genome shotgun (WGS) entry which is preliminary data.</text>
</comment>
<dbReference type="GO" id="GO:0006508">
    <property type="term" value="P:proteolysis"/>
    <property type="evidence" value="ECO:0007669"/>
    <property type="project" value="InterPro"/>
</dbReference>
<dbReference type="SMART" id="SM00382">
    <property type="entry name" value="AAA"/>
    <property type="match status" value="1"/>
</dbReference>
<gene>
    <name evidence="14" type="ORF">GCM10011385_30180</name>
</gene>
<dbReference type="FunFam" id="3.40.50.300:FF:000299">
    <property type="entry name" value="ABC transporter ATP-binding protein/permease"/>
    <property type="match status" value="1"/>
</dbReference>
<reference evidence="14" key="2">
    <citation type="submission" date="2020-09" db="EMBL/GenBank/DDBJ databases">
        <authorList>
            <person name="Sun Q."/>
            <person name="Zhou Y."/>
        </authorList>
    </citation>
    <scope>NUCLEOTIDE SEQUENCE</scope>
    <source>
        <strain evidence="14">CGMCC 1.15320</strain>
    </source>
</reference>
<feature type="domain" description="ABC transmembrane type-1" evidence="12">
    <location>
        <begin position="186"/>
        <end position="465"/>
    </location>
</feature>
<evidence type="ECO:0000256" key="6">
    <source>
        <dbReference type="ARBA" id="ARBA00022741"/>
    </source>
</evidence>
<dbReference type="InterPro" id="IPR003593">
    <property type="entry name" value="AAA+_ATPase"/>
</dbReference>
<keyword evidence="3" id="KW-0813">Transport</keyword>
<dbReference type="Gene3D" id="1.20.1560.10">
    <property type="entry name" value="ABC transporter type 1, transmembrane domain"/>
    <property type="match status" value="1"/>
</dbReference>
<evidence type="ECO:0000256" key="8">
    <source>
        <dbReference type="ARBA" id="ARBA00022989"/>
    </source>
</evidence>